<dbReference type="InterPro" id="IPR000182">
    <property type="entry name" value="GNAT_dom"/>
</dbReference>
<evidence type="ECO:0000256" key="1">
    <source>
        <dbReference type="ARBA" id="ARBA00022679"/>
    </source>
</evidence>
<dbReference type="InterPro" id="IPR050769">
    <property type="entry name" value="NAT_camello-type"/>
</dbReference>
<dbReference type="Pfam" id="PF00583">
    <property type="entry name" value="Acetyltransf_1"/>
    <property type="match status" value="1"/>
</dbReference>
<dbReference type="PATRIC" id="fig|218284.4.peg.2087"/>
<evidence type="ECO:0000313" key="3">
    <source>
        <dbReference type="EMBL" id="KPL60473.1"/>
    </source>
</evidence>
<keyword evidence="1" id="KW-0808">Transferase</keyword>
<dbReference type="RefSeq" id="WP_060671383.1">
    <property type="nucleotide sequence ID" value="NZ_LIXZ01000003.1"/>
</dbReference>
<comment type="caution">
    <text evidence="3">The sequence shown here is derived from an EMBL/GenBank/DDBJ whole genome shotgun (WGS) entry which is preliminary data.</text>
</comment>
<proteinExistence type="predicted"/>
<dbReference type="OrthoDB" id="2665328at2"/>
<dbReference type="Gene3D" id="3.40.630.30">
    <property type="match status" value="1"/>
</dbReference>
<dbReference type="GO" id="GO:0008080">
    <property type="term" value="F:N-acetyltransferase activity"/>
    <property type="evidence" value="ECO:0007669"/>
    <property type="project" value="InterPro"/>
</dbReference>
<dbReference type="SUPFAM" id="SSF55729">
    <property type="entry name" value="Acyl-CoA N-acyltransferases (Nat)"/>
    <property type="match status" value="1"/>
</dbReference>
<dbReference type="PANTHER" id="PTHR13947:SF37">
    <property type="entry name" value="LD18367P"/>
    <property type="match status" value="1"/>
</dbReference>
<reference evidence="3 4" key="1">
    <citation type="submission" date="2015-08" db="EMBL/GenBank/DDBJ databases">
        <title>Draft Genome Sequence of Bacillus vietnamensis UCD-SED5.</title>
        <authorList>
            <person name="Lee R.D."/>
            <person name="Jospin G."/>
            <person name="Lang J.M."/>
            <person name="Coil D.A."/>
            <person name="Eisen J.A."/>
        </authorList>
    </citation>
    <scope>NUCLEOTIDE SEQUENCE [LARGE SCALE GENOMIC DNA]</scope>
    <source>
        <strain evidence="3 4">UCD-SED5</strain>
    </source>
</reference>
<evidence type="ECO:0000259" key="2">
    <source>
        <dbReference type="PROSITE" id="PS51186"/>
    </source>
</evidence>
<gene>
    <name evidence="3" type="ORF">AM506_04905</name>
</gene>
<accession>A0A0P6WVN3</accession>
<evidence type="ECO:0000313" key="4">
    <source>
        <dbReference type="Proteomes" id="UP000050398"/>
    </source>
</evidence>
<dbReference type="AlphaFoldDB" id="A0A0P6WVN3"/>
<protein>
    <recommendedName>
        <fullName evidence="2">N-acetyltransferase domain-containing protein</fullName>
    </recommendedName>
</protein>
<feature type="domain" description="N-acetyltransferase" evidence="2">
    <location>
        <begin position="1"/>
        <end position="147"/>
    </location>
</feature>
<dbReference type="CDD" id="cd04301">
    <property type="entry name" value="NAT_SF"/>
    <property type="match status" value="1"/>
</dbReference>
<dbReference type="Proteomes" id="UP000050398">
    <property type="component" value="Unassembled WGS sequence"/>
</dbReference>
<dbReference type="PANTHER" id="PTHR13947">
    <property type="entry name" value="GNAT FAMILY N-ACETYLTRANSFERASE"/>
    <property type="match status" value="1"/>
</dbReference>
<dbReference type="PROSITE" id="PS51186">
    <property type="entry name" value="GNAT"/>
    <property type="match status" value="1"/>
</dbReference>
<dbReference type="EMBL" id="LIXZ01000003">
    <property type="protein sequence ID" value="KPL60473.1"/>
    <property type="molecule type" value="Genomic_DNA"/>
</dbReference>
<name>A0A0P6WVN3_9BACI</name>
<dbReference type="InterPro" id="IPR016181">
    <property type="entry name" value="Acyl_CoA_acyltransferase"/>
</dbReference>
<organism evidence="3 4">
    <name type="scientific">Rossellomorea vietnamensis</name>
    <dbReference type="NCBI Taxonomy" id="218284"/>
    <lineage>
        <taxon>Bacteria</taxon>
        <taxon>Bacillati</taxon>
        <taxon>Bacillota</taxon>
        <taxon>Bacilli</taxon>
        <taxon>Bacillales</taxon>
        <taxon>Bacillaceae</taxon>
        <taxon>Rossellomorea</taxon>
    </lineage>
</organism>
<sequence>MIISPIEKHQSEQAKNVILSGFLERFGFIDHTLNPDIHDISLEYDGTKHHFFVGKEKDRIICTGAIRKETEDTYQIVRMSVLASYRKRGLGRIMLNYLEGKAHSLGAQRLILETNKQWADAINFYKNNGFTYMEEDEVSCYFEKEIPL</sequence>